<feature type="region of interest" description="Disordered" evidence="1">
    <location>
        <begin position="218"/>
        <end position="247"/>
    </location>
</feature>
<feature type="transmembrane region" description="Helical" evidence="2">
    <location>
        <begin position="186"/>
        <end position="211"/>
    </location>
</feature>
<proteinExistence type="predicted"/>
<sequence length="256" mass="29087">MYRTVFLVACVALMSPTPVMAQSNTCQYDNKAINGCDVYYFTSLNGTDDEICPLFRGISPENLFSFKRSENFGYILLKFSQFYYELNVKTIKIDNNRWMKDTQSWYFMEVRKEYIGVHNYGTQNAYTLHINGERTESVTFVNNQVVGKVDGFIRGSAFYAPKCYIRQTPRTPQTNPTSSTPAFPPLYLKVVGYVVLSVVIIITIITVLILVTRQLSSSPSRSRQDAPETQAPPETSPTPPGDDAENHVYMEPIQFV</sequence>
<keyword evidence="2" id="KW-0812">Transmembrane</keyword>
<evidence type="ECO:0000313" key="4">
    <source>
        <dbReference type="EMBL" id="KAK4324889.1"/>
    </source>
</evidence>
<comment type="caution">
    <text evidence="4">The sequence shown here is derived from an EMBL/GenBank/DDBJ whole genome shotgun (WGS) entry which is preliminary data.</text>
</comment>
<keyword evidence="2" id="KW-1133">Transmembrane helix</keyword>
<name>A0AAE1UNY2_9EUCA</name>
<organism evidence="4 5">
    <name type="scientific">Petrolisthes manimaculis</name>
    <dbReference type="NCBI Taxonomy" id="1843537"/>
    <lineage>
        <taxon>Eukaryota</taxon>
        <taxon>Metazoa</taxon>
        <taxon>Ecdysozoa</taxon>
        <taxon>Arthropoda</taxon>
        <taxon>Crustacea</taxon>
        <taxon>Multicrustacea</taxon>
        <taxon>Malacostraca</taxon>
        <taxon>Eumalacostraca</taxon>
        <taxon>Eucarida</taxon>
        <taxon>Decapoda</taxon>
        <taxon>Pleocyemata</taxon>
        <taxon>Anomura</taxon>
        <taxon>Galatheoidea</taxon>
        <taxon>Porcellanidae</taxon>
        <taxon>Petrolisthes</taxon>
    </lineage>
</organism>
<keyword evidence="3" id="KW-0732">Signal</keyword>
<dbReference type="AlphaFoldDB" id="A0AAE1UNY2"/>
<gene>
    <name evidence="4" type="ORF">Pmani_004539</name>
</gene>
<protein>
    <submittedName>
        <fullName evidence="4">Uncharacterized protein</fullName>
    </submittedName>
</protein>
<feature type="chain" id="PRO_5042138389" evidence="3">
    <location>
        <begin position="22"/>
        <end position="256"/>
    </location>
</feature>
<evidence type="ECO:0000256" key="1">
    <source>
        <dbReference type="SAM" id="MobiDB-lite"/>
    </source>
</evidence>
<accession>A0AAE1UNY2</accession>
<reference evidence="4" key="1">
    <citation type="submission" date="2023-11" db="EMBL/GenBank/DDBJ databases">
        <title>Genome assemblies of two species of porcelain crab, Petrolisthes cinctipes and Petrolisthes manimaculis (Anomura: Porcellanidae).</title>
        <authorList>
            <person name="Angst P."/>
        </authorList>
    </citation>
    <scope>NUCLEOTIDE SEQUENCE</scope>
    <source>
        <strain evidence="4">PB745_02</strain>
        <tissue evidence="4">Gill</tissue>
    </source>
</reference>
<feature type="signal peptide" evidence="3">
    <location>
        <begin position="1"/>
        <end position="21"/>
    </location>
</feature>
<keyword evidence="2" id="KW-0472">Membrane</keyword>
<dbReference type="Proteomes" id="UP001292094">
    <property type="component" value="Unassembled WGS sequence"/>
</dbReference>
<keyword evidence="5" id="KW-1185">Reference proteome</keyword>
<evidence type="ECO:0000256" key="3">
    <source>
        <dbReference type="SAM" id="SignalP"/>
    </source>
</evidence>
<evidence type="ECO:0000256" key="2">
    <source>
        <dbReference type="SAM" id="Phobius"/>
    </source>
</evidence>
<dbReference type="EMBL" id="JAWZYT010000317">
    <property type="protein sequence ID" value="KAK4324889.1"/>
    <property type="molecule type" value="Genomic_DNA"/>
</dbReference>
<evidence type="ECO:0000313" key="5">
    <source>
        <dbReference type="Proteomes" id="UP001292094"/>
    </source>
</evidence>